<evidence type="ECO:0000256" key="2">
    <source>
        <dbReference type="ARBA" id="ARBA00023274"/>
    </source>
</evidence>
<feature type="domain" description="KOW" evidence="4">
    <location>
        <begin position="7"/>
        <end position="34"/>
    </location>
</feature>
<feature type="region of interest" description="Disordered" evidence="3">
    <location>
        <begin position="73"/>
        <end position="103"/>
    </location>
</feature>
<dbReference type="SMART" id="SM00739">
    <property type="entry name" value="KOW"/>
    <property type="match status" value="1"/>
</dbReference>
<dbReference type="Proteomes" id="UP001596528">
    <property type="component" value="Unassembled WGS sequence"/>
</dbReference>
<keyword evidence="1" id="KW-0689">Ribosomal protein</keyword>
<dbReference type="InterPro" id="IPR014722">
    <property type="entry name" value="Rib_uL2_dom2"/>
</dbReference>
<evidence type="ECO:0000313" key="6">
    <source>
        <dbReference type="Proteomes" id="UP001596528"/>
    </source>
</evidence>
<dbReference type="Gene3D" id="2.30.30.30">
    <property type="match status" value="1"/>
</dbReference>
<keyword evidence="2" id="KW-0687">Ribonucleoprotein</keyword>
<organism evidence="5 6">
    <name type="scientific">Paenibacillus thermoaerophilus</name>
    <dbReference type="NCBI Taxonomy" id="1215385"/>
    <lineage>
        <taxon>Bacteria</taxon>
        <taxon>Bacillati</taxon>
        <taxon>Bacillota</taxon>
        <taxon>Bacilli</taxon>
        <taxon>Bacillales</taxon>
        <taxon>Paenibacillaceae</taxon>
        <taxon>Paenibacillus</taxon>
    </lineage>
</organism>
<keyword evidence="6" id="KW-1185">Reference proteome</keyword>
<gene>
    <name evidence="5" type="ORF">ACFQWB_08960</name>
</gene>
<sequence>MDKGRIGPVPGQIVQVLRGRDHGRHAVIVEVLDDRYVKIADGDRRSYDQAKRKNLLHLQLLNEVSPEVAESLRETGRVTNGKLRHALARYQNNRGPDAQPKGE</sequence>
<dbReference type="InterPro" id="IPR005824">
    <property type="entry name" value="KOW"/>
</dbReference>
<evidence type="ECO:0000313" key="5">
    <source>
        <dbReference type="EMBL" id="MFC7750056.1"/>
    </source>
</evidence>
<proteinExistence type="predicted"/>
<name>A0ABW2V430_9BACL</name>
<comment type="caution">
    <text evidence="5">The sequence shown here is derived from an EMBL/GenBank/DDBJ whole genome shotgun (WGS) entry which is preliminary data.</text>
</comment>
<evidence type="ECO:0000256" key="3">
    <source>
        <dbReference type="SAM" id="MobiDB-lite"/>
    </source>
</evidence>
<accession>A0ABW2V430</accession>
<dbReference type="InterPro" id="IPR041985">
    <property type="entry name" value="Ribosomal_eL14_KOW"/>
</dbReference>
<dbReference type="RefSeq" id="WP_138790180.1">
    <property type="nucleotide sequence ID" value="NZ_JBHTGQ010000019.1"/>
</dbReference>
<evidence type="ECO:0000256" key="1">
    <source>
        <dbReference type="ARBA" id="ARBA00022980"/>
    </source>
</evidence>
<dbReference type="Pfam" id="PF00467">
    <property type="entry name" value="KOW"/>
    <property type="match status" value="1"/>
</dbReference>
<protein>
    <submittedName>
        <fullName evidence="5">KOW motif-containing protein</fullName>
    </submittedName>
</protein>
<dbReference type="EMBL" id="JBHTGQ010000019">
    <property type="protein sequence ID" value="MFC7750056.1"/>
    <property type="molecule type" value="Genomic_DNA"/>
</dbReference>
<evidence type="ECO:0000259" key="4">
    <source>
        <dbReference type="SMART" id="SM00739"/>
    </source>
</evidence>
<dbReference type="CDD" id="cd06088">
    <property type="entry name" value="KOW_RPL14"/>
    <property type="match status" value="1"/>
</dbReference>
<dbReference type="SUPFAM" id="SSF50104">
    <property type="entry name" value="Translation proteins SH3-like domain"/>
    <property type="match status" value="1"/>
</dbReference>
<reference evidence="6" key="1">
    <citation type="journal article" date="2019" name="Int. J. Syst. Evol. Microbiol.">
        <title>The Global Catalogue of Microorganisms (GCM) 10K type strain sequencing project: providing services to taxonomists for standard genome sequencing and annotation.</title>
        <authorList>
            <consortium name="The Broad Institute Genomics Platform"/>
            <consortium name="The Broad Institute Genome Sequencing Center for Infectious Disease"/>
            <person name="Wu L."/>
            <person name="Ma J."/>
        </authorList>
    </citation>
    <scope>NUCLEOTIDE SEQUENCE [LARGE SCALE GENOMIC DNA]</scope>
    <source>
        <strain evidence="6">JCM 18657</strain>
    </source>
</reference>
<dbReference type="InterPro" id="IPR008991">
    <property type="entry name" value="Translation_prot_SH3-like_sf"/>
</dbReference>